<evidence type="ECO:0000256" key="4">
    <source>
        <dbReference type="ARBA" id="ARBA00023136"/>
    </source>
</evidence>
<keyword evidence="2" id="KW-0812">Transmembrane</keyword>
<dbReference type="AlphaFoldDB" id="A0A2M7SDD1"/>
<comment type="caution">
    <text evidence="6">The sequence shown here is derived from an EMBL/GenBank/DDBJ whole genome shotgun (WGS) entry which is preliminary data.</text>
</comment>
<keyword evidence="4" id="KW-0472">Membrane</keyword>
<protein>
    <recommendedName>
        <fullName evidence="5">Translocation and assembly module TamB C-terminal domain-containing protein</fullName>
    </recommendedName>
</protein>
<name>A0A2M7SDD1_9BACT</name>
<dbReference type="Pfam" id="PF04357">
    <property type="entry name" value="TamB"/>
    <property type="match status" value="1"/>
</dbReference>
<dbReference type="GO" id="GO:0009306">
    <property type="term" value="P:protein secretion"/>
    <property type="evidence" value="ECO:0007669"/>
    <property type="project" value="InterPro"/>
</dbReference>
<evidence type="ECO:0000259" key="5">
    <source>
        <dbReference type="Pfam" id="PF04357"/>
    </source>
</evidence>
<dbReference type="GO" id="GO:0005886">
    <property type="term" value="C:plasma membrane"/>
    <property type="evidence" value="ECO:0007669"/>
    <property type="project" value="InterPro"/>
</dbReference>
<dbReference type="Proteomes" id="UP000229307">
    <property type="component" value="Unassembled WGS sequence"/>
</dbReference>
<comment type="subcellular location">
    <subcellularLocation>
        <location evidence="1">Membrane</location>
        <topology evidence="1">Single-pass membrane protein</topology>
    </subcellularLocation>
</comment>
<proteinExistence type="predicted"/>
<accession>A0A2M7SDD1</accession>
<evidence type="ECO:0000313" key="6">
    <source>
        <dbReference type="EMBL" id="PIZ17535.1"/>
    </source>
</evidence>
<keyword evidence="3" id="KW-1133">Transmembrane helix</keyword>
<evidence type="ECO:0000256" key="1">
    <source>
        <dbReference type="ARBA" id="ARBA00004167"/>
    </source>
</evidence>
<feature type="non-terminal residue" evidence="6">
    <location>
        <position position="1"/>
    </location>
</feature>
<dbReference type="EMBL" id="PFMR01000108">
    <property type="protein sequence ID" value="PIZ17535.1"/>
    <property type="molecule type" value="Genomic_DNA"/>
</dbReference>
<dbReference type="InterPro" id="IPR007452">
    <property type="entry name" value="TamB_C"/>
</dbReference>
<evidence type="ECO:0000313" key="7">
    <source>
        <dbReference type="Proteomes" id="UP000229307"/>
    </source>
</evidence>
<feature type="domain" description="Translocation and assembly module TamB C-terminal" evidence="5">
    <location>
        <begin position="459"/>
        <end position="672"/>
    </location>
</feature>
<evidence type="ECO:0000256" key="2">
    <source>
        <dbReference type="ARBA" id="ARBA00022692"/>
    </source>
</evidence>
<evidence type="ECO:0000256" key="3">
    <source>
        <dbReference type="ARBA" id="ARBA00022989"/>
    </source>
</evidence>
<gene>
    <name evidence="6" type="ORF">COY52_04155</name>
</gene>
<sequence>VDGSLGLKSKTINIAVSMNEENPLLFASIAGIFSSAAEGFKTEENAIVSGSIEIAGTFEHPAVSGTIEYKGQAVDMLKITDLRLDGETLSFRIEAKKGDSTFTVNEGLVLISKQDITIMVKGGLRVQAGQGENPAFLVAAPFYLNGRITGLDKSPRFTCDAGIYDAMINKKLGRSVKTSLSYSEGKLEFIPAVSKNDYYLSGGISFGEKKVEIRQLALCLGNTKPLLVSGIISLSDQVMDLNIRYVEKMSNLAIFFPGDLTNASGQIDVDLNIAGDMGDPAYSGSAKFYNGELAFVGVKDPVSDIRAVVDFETGLMKLDSSVFTGGTTLFFNGDIEYSKWVPVKLSIHVKNDYRIPMRVSLPNFAAGEIAILLDIEGSADSALAKGKVNIMNMAFTDIPGAKQGGGGLDFLSFLKWDVEMVFKSNNRYYNDFVEVEIARDSGFVFRWDGTSIFAKGRGEAERGRFTYMNAEFQVVKGSSYEAATVNEDGVSVIKGYLDAKGTARVGGKKLTLEFKGEMGKIEPVLTSEPPVSRAEMLALLNPDFYQSDQGAITEDQFRELLKKEALGMLTGGIEAQYITKPISSAVRRALRVDVFRIKSEMLKNIAMATSSESGSITLLTPFEGSSVEIGKYIVNNLYVDYKAILEKGGVLTSEWGVEYTIIGNVKTRFNYRPKDDPLKTEYELFLEASFRL</sequence>
<organism evidence="6 7">
    <name type="scientific">Candidatus Desantisbacteria bacterium CG_4_10_14_0_8_um_filter_48_22</name>
    <dbReference type="NCBI Taxonomy" id="1974543"/>
    <lineage>
        <taxon>Bacteria</taxon>
        <taxon>Candidatus Desantisiibacteriota</taxon>
    </lineage>
</organism>
<reference evidence="7" key="1">
    <citation type="submission" date="2017-09" db="EMBL/GenBank/DDBJ databases">
        <title>Depth-based differentiation of microbial function through sediment-hosted aquifers and enrichment of novel symbionts in the deep terrestrial subsurface.</title>
        <authorList>
            <person name="Probst A.J."/>
            <person name="Ladd B."/>
            <person name="Jarett J.K."/>
            <person name="Geller-Mcgrath D.E."/>
            <person name="Sieber C.M.K."/>
            <person name="Emerson J.B."/>
            <person name="Anantharaman K."/>
            <person name="Thomas B.C."/>
            <person name="Malmstrom R."/>
            <person name="Stieglmeier M."/>
            <person name="Klingl A."/>
            <person name="Woyke T."/>
            <person name="Ryan C.M."/>
            <person name="Banfield J.F."/>
        </authorList>
    </citation>
    <scope>NUCLEOTIDE SEQUENCE [LARGE SCALE GENOMIC DNA]</scope>
</reference>